<organism evidence="2 3">
    <name type="scientific">Sediminitomix flava</name>
    <dbReference type="NCBI Taxonomy" id="379075"/>
    <lineage>
        <taxon>Bacteria</taxon>
        <taxon>Pseudomonadati</taxon>
        <taxon>Bacteroidota</taxon>
        <taxon>Cytophagia</taxon>
        <taxon>Cytophagales</taxon>
        <taxon>Flammeovirgaceae</taxon>
        <taxon>Sediminitomix</taxon>
    </lineage>
</organism>
<gene>
    <name evidence="2" type="ORF">BC781_108101</name>
</gene>
<feature type="signal peptide" evidence="1">
    <location>
        <begin position="1"/>
        <end position="19"/>
    </location>
</feature>
<keyword evidence="1" id="KW-0732">Signal</keyword>
<feature type="chain" id="PRO_5016408329" description="Ig-like domain-containing protein" evidence="1">
    <location>
        <begin position="20"/>
        <end position="520"/>
    </location>
</feature>
<dbReference type="PROSITE" id="PS51257">
    <property type="entry name" value="PROKAR_LIPOPROTEIN"/>
    <property type="match status" value="1"/>
</dbReference>
<protein>
    <recommendedName>
        <fullName evidence="4">Ig-like domain-containing protein</fullName>
    </recommendedName>
</protein>
<dbReference type="OrthoDB" id="832237at2"/>
<dbReference type="SUPFAM" id="SSF49785">
    <property type="entry name" value="Galactose-binding domain-like"/>
    <property type="match status" value="1"/>
</dbReference>
<dbReference type="RefSeq" id="WP_109622157.1">
    <property type="nucleotide sequence ID" value="NZ_QGDO01000008.1"/>
</dbReference>
<dbReference type="InterPro" id="IPR008979">
    <property type="entry name" value="Galactose-bd-like_sf"/>
</dbReference>
<sequence length="520" mass="56793">MKKNLKHIGLLLISFSLFACSNEWEAPADQPSHHLVFSSEMDYENKVQVGGEITFGDISTGIKSRTWTLPEAGVSIVEGENGTSSSAEIVKLRFDQSGEFEIGLSQTFEGNAYVGDAQVGSSYDTTFNVTVLDSIRLGITAQYVNPDGSLGEFLNISEGALNEVIASRTVRYYYTALGEPANLNYKFGGGNPAEVSYDTQQILAGESLETDVKYTRMGDHSVTFIGNRERPSGIDTLLLENLIRVVASTEPVTLDDVQEIDDKVALVFSREIDAASISDANFSVKIVNGDLEINPTISAVGLKPNEGNVVLISLGDEKLYSSDVVTVTYTPGSMKTTDGVLATAFEENIRRDLVNIVDATAAGFENAADGWVFGGWWGNPGSFEASQEVVRSGNYSLHVNSFTGPAGEEGHTCFVYDMATPVQANVNYQVTFWLNVVSSTPHGTLGFSDFRMLVLNDWGNAVIVSPDNTDQFTPNTWVKVTANYKSAQEDAFRLWFRSIGDTELYIDDLEIVEFELRPTE</sequence>
<dbReference type="EMBL" id="QGDO01000008">
    <property type="protein sequence ID" value="PWJ37966.1"/>
    <property type="molecule type" value="Genomic_DNA"/>
</dbReference>
<evidence type="ECO:0000313" key="3">
    <source>
        <dbReference type="Proteomes" id="UP000245535"/>
    </source>
</evidence>
<proteinExistence type="predicted"/>
<evidence type="ECO:0000256" key="1">
    <source>
        <dbReference type="SAM" id="SignalP"/>
    </source>
</evidence>
<dbReference type="Gene3D" id="2.60.120.260">
    <property type="entry name" value="Galactose-binding domain-like"/>
    <property type="match status" value="1"/>
</dbReference>
<accession>A0A315Z5W4</accession>
<reference evidence="2 3" key="1">
    <citation type="submission" date="2018-03" db="EMBL/GenBank/DDBJ databases">
        <title>Genomic Encyclopedia of Archaeal and Bacterial Type Strains, Phase II (KMG-II): from individual species to whole genera.</title>
        <authorList>
            <person name="Goeker M."/>
        </authorList>
    </citation>
    <scope>NUCLEOTIDE SEQUENCE [LARGE SCALE GENOMIC DNA]</scope>
    <source>
        <strain evidence="2 3">DSM 28229</strain>
    </source>
</reference>
<keyword evidence="3" id="KW-1185">Reference proteome</keyword>
<dbReference type="Proteomes" id="UP000245535">
    <property type="component" value="Unassembled WGS sequence"/>
</dbReference>
<evidence type="ECO:0000313" key="2">
    <source>
        <dbReference type="EMBL" id="PWJ37966.1"/>
    </source>
</evidence>
<dbReference type="AlphaFoldDB" id="A0A315Z5W4"/>
<name>A0A315Z5W4_SEDFL</name>
<comment type="caution">
    <text evidence="2">The sequence shown here is derived from an EMBL/GenBank/DDBJ whole genome shotgun (WGS) entry which is preliminary data.</text>
</comment>
<evidence type="ECO:0008006" key="4">
    <source>
        <dbReference type="Google" id="ProtNLM"/>
    </source>
</evidence>